<feature type="signal peptide" evidence="2">
    <location>
        <begin position="1"/>
        <end position="21"/>
    </location>
</feature>
<dbReference type="PROSITE" id="PS51257">
    <property type="entry name" value="PROKAR_LIPOPROTEIN"/>
    <property type="match status" value="1"/>
</dbReference>
<evidence type="ECO:0000256" key="1">
    <source>
        <dbReference type="SAM" id="MobiDB-lite"/>
    </source>
</evidence>
<reference evidence="3 4" key="1">
    <citation type="submission" date="2014-10" db="EMBL/GenBank/DDBJ databases">
        <title>Draft genome sequence of Actinoplanes utahensis NRRL 12052.</title>
        <authorList>
            <person name="Velasco-Bucheli B."/>
            <person name="del Cerro C."/>
            <person name="Hormigo D."/>
            <person name="Garcia J.L."/>
            <person name="Acebal C."/>
            <person name="Arroyo M."/>
            <person name="de la Mata I."/>
        </authorList>
    </citation>
    <scope>NUCLEOTIDE SEQUENCE [LARGE SCALE GENOMIC DNA]</scope>
    <source>
        <strain evidence="3 4">NRRL 12052</strain>
    </source>
</reference>
<feature type="region of interest" description="Disordered" evidence="1">
    <location>
        <begin position="31"/>
        <end position="98"/>
    </location>
</feature>
<evidence type="ECO:0000256" key="2">
    <source>
        <dbReference type="SAM" id="SignalP"/>
    </source>
</evidence>
<keyword evidence="2" id="KW-0732">Signal</keyword>
<proteinExistence type="predicted"/>
<dbReference type="OrthoDB" id="3695075at2"/>
<dbReference type="EMBL" id="JRTT01000028">
    <property type="protein sequence ID" value="KHD75357.1"/>
    <property type="molecule type" value="Genomic_DNA"/>
</dbReference>
<evidence type="ECO:0008006" key="5">
    <source>
        <dbReference type="Google" id="ProtNLM"/>
    </source>
</evidence>
<sequence>MRMIRISAVLLGTALAAAACAGGPQHVDGFAQPAGAATSPPASATATPAPATSASASTPATPTAPATSAATSTSPTGAASSEPAASTRPVTPLLGPNGLGELQLGMSRAEAEATGLITGYRVEDFTGDCGVSKIRGTDATVYFTPGLGLSSIAAYGSVRTPRGIRLGSTVAAVRKAYPDWDFAVGDEKNGWGWANHYRIDVKDGKVSYLALAAEGQRCIE</sequence>
<dbReference type="RefSeq" id="WP_043527600.1">
    <property type="nucleotide sequence ID" value="NZ_BAABKU010000036.1"/>
</dbReference>
<protein>
    <recommendedName>
        <fullName evidence="5">Lipoprotein</fullName>
    </recommendedName>
</protein>
<accession>A0A0A6X5H2</accession>
<name>A0A0A6X5H2_ACTUT</name>
<evidence type="ECO:0000313" key="3">
    <source>
        <dbReference type="EMBL" id="KHD75357.1"/>
    </source>
</evidence>
<keyword evidence="4" id="KW-1185">Reference proteome</keyword>
<feature type="compositionally biased region" description="Low complexity" evidence="1">
    <location>
        <begin position="33"/>
        <end position="87"/>
    </location>
</feature>
<gene>
    <name evidence="3" type="ORF">MB27_23235</name>
</gene>
<evidence type="ECO:0000313" key="4">
    <source>
        <dbReference type="Proteomes" id="UP000054537"/>
    </source>
</evidence>
<comment type="caution">
    <text evidence="3">The sequence shown here is derived from an EMBL/GenBank/DDBJ whole genome shotgun (WGS) entry which is preliminary data.</text>
</comment>
<dbReference type="AlphaFoldDB" id="A0A0A6X5H2"/>
<feature type="chain" id="PRO_5039338914" description="Lipoprotein" evidence="2">
    <location>
        <begin position="22"/>
        <end position="220"/>
    </location>
</feature>
<dbReference type="Proteomes" id="UP000054537">
    <property type="component" value="Unassembled WGS sequence"/>
</dbReference>
<organism evidence="3 4">
    <name type="scientific">Actinoplanes utahensis</name>
    <dbReference type="NCBI Taxonomy" id="1869"/>
    <lineage>
        <taxon>Bacteria</taxon>
        <taxon>Bacillati</taxon>
        <taxon>Actinomycetota</taxon>
        <taxon>Actinomycetes</taxon>
        <taxon>Micromonosporales</taxon>
        <taxon>Micromonosporaceae</taxon>
        <taxon>Actinoplanes</taxon>
    </lineage>
</organism>
<dbReference type="eggNOG" id="ENOG502ZIDU">
    <property type="taxonomic scope" value="Bacteria"/>
</dbReference>